<feature type="region of interest" description="Disordered" evidence="1">
    <location>
        <begin position="104"/>
        <end position="127"/>
    </location>
</feature>
<name>A0ABP9YWT7_9FUNG</name>
<proteinExistence type="predicted"/>
<accession>A0ABP9YWT7</accession>
<sequence length="150" mass="17575">MVSPPNKNPTNTLDKISVHLEHACFICGIILSGSKTCIEHVKNIHRYVIPFRPPGRRPENAKFSYTSYPDDDPWTIEEYACPSCWYHSPSDDLEALNEHIREEHNPTRVKKEEYEEEYEEDDVEMEESEFVQEITTKLDELKALFEEILS</sequence>
<comment type="caution">
    <text evidence="3">The sequence shown here is derived from an EMBL/GenBank/DDBJ whole genome shotgun (WGS) entry which is preliminary data.</text>
</comment>
<evidence type="ECO:0000256" key="1">
    <source>
        <dbReference type="SAM" id="MobiDB-lite"/>
    </source>
</evidence>
<gene>
    <name evidence="3" type="ORF">MFLAVUS_004759</name>
</gene>
<evidence type="ECO:0000313" key="4">
    <source>
        <dbReference type="Proteomes" id="UP001473302"/>
    </source>
</evidence>
<dbReference type="InterPro" id="IPR013087">
    <property type="entry name" value="Znf_C2H2_type"/>
</dbReference>
<organism evidence="3 4">
    <name type="scientific">Mucor flavus</name>
    <dbReference type="NCBI Taxonomy" id="439312"/>
    <lineage>
        <taxon>Eukaryota</taxon>
        <taxon>Fungi</taxon>
        <taxon>Fungi incertae sedis</taxon>
        <taxon>Mucoromycota</taxon>
        <taxon>Mucoromycotina</taxon>
        <taxon>Mucoromycetes</taxon>
        <taxon>Mucorales</taxon>
        <taxon>Mucorineae</taxon>
        <taxon>Mucoraceae</taxon>
        <taxon>Mucor</taxon>
    </lineage>
</organism>
<evidence type="ECO:0000259" key="2">
    <source>
        <dbReference type="PROSITE" id="PS00028"/>
    </source>
</evidence>
<evidence type="ECO:0000313" key="3">
    <source>
        <dbReference type="EMBL" id="GAA5811326.1"/>
    </source>
</evidence>
<keyword evidence="4" id="KW-1185">Reference proteome</keyword>
<dbReference type="EMBL" id="BAABUK010000009">
    <property type="protein sequence ID" value="GAA5811326.1"/>
    <property type="molecule type" value="Genomic_DNA"/>
</dbReference>
<protein>
    <recommendedName>
        <fullName evidence="2">C2H2-type domain-containing protein</fullName>
    </recommendedName>
</protein>
<reference evidence="3 4" key="1">
    <citation type="submission" date="2024-04" db="EMBL/GenBank/DDBJ databases">
        <title>genome sequences of Mucor flavus KT1a and Helicostylum pulchrum KT1b strains isolated from the surface of a dry-aged beef.</title>
        <authorList>
            <person name="Toyotome T."/>
            <person name="Hosono M."/>
            <person name="Torimaru M."/>
            <person name="Fukuda K."/>
            <person name="Mikami N."/>
        </authorList>
    </citation>
    <scope>NUCLEOTIDE SEQUENCE [LARGE SCALE GENOMIC DNA]</scope>
    <source>
        <strain evidence="3 4">KT1a</strain>
    </source>
</reference>
<dbReference type="PROSITE" id="PS00028">
    <property type="entry name" value="ZINC_FINGER_C2H2_1"/>
    <property type="match status" value="1"/>
</dbReference>
<feature type="compositionally biased region" description="Acidic residues" evidence="1">
    <location>
        <begin position="114"/>
        <end position="127"/>
    </location>
</feature>
<dbReference type="Proteomes" id="UP001473302">
    <property type="component" value="Unassembled WGS sequence"/>
</dbReference>
<feature type="domain" description="C2H2-type" evidence="2">
    <location>
        <begin position="24"/>
        <end position="45"/>
    </location>
</feature>
<feature type="compositionally biased region" description="Basic and acidic residues" evidence="1">
    <location>
        <begin position="104"/>
        <end position="113"/>
    </location>
</feature>